<dbReference type="PANTHER" id="PTHR30348:SF13">
    <property type="entry name" value="UPF0759 PROTEIN YUNF"/>
    <property type="match status" value="1"/>
</dbReference>
<dbReference type="EMBL" id="JBHTEE010000001">
    <property type="protein sequence ID" value="MFC7601020.1"/>
    <property type="molecule type" value="Genomic_DNA"/>
</dbReference>
<dbReference type="RefSeq" id="WP_343974160.1">
    <property type="nucleotide sequence ID" value="NZ_BAAAGK010000118.1"/>
</dbReference>
<reference evidence="3" key="1">
    <citation type="journal article" date="2019" name="Int. J. Syst. Evol. Microbiol.">
        <title>The Global Catalogue of Microorganisms (GCM) 10K type strain sequencing project: providing services to taxonomists for standard genome sequencing and annotation.</title>
        <authorList>
            <consortium name="The Broad Institute Genomics Platform"/>
            <consortium name="The Broad Institute Genome Sequencing Center for Infectious Disease"/>
            <person name="Wu L."/>
            <person name="Ma J."/>
        </authorList>
    </citation>
    <scope>NUCLEOTIDE SEQUENCE [LARGE SCALE GENOMIC DNA]</scope>
    <source>
        <strain evidence="3">JCM 10083</strain>
    </source>
</reference>
<accession>A0ABW2SXI5</accession>
<gene>
    <name evidence="2" type="ORF">ACFQVD_13030</name>
</gene>
<keyword evidence="3" id="KW-1185">Reference proteome</keyword>
<dbReference type="InterPro" id="IPR002763">
    <property type="entry name" value="DUF72"/>
</dbReference>
<protein>
    <submittedName>
        <fullName evidence="2">DUF72 domain-containing protein</fullName>
    </submittedName>
</protein>
<dbReference type="Proteomes" id="UP001596514">
    <property type="component" value="Unassembled WGS sequence"/>
</dbReference>
<dbReference type="SUPFAM" id="SSF117396">
    <property type="entry name" value="TM1631-like"/>
    <property type="match status" value="1"/>
</dbReference>
<evidence type="ECO:0000313" key="3">
    <source>
        <dbReference type="Proteomes" id="UP001596514"/>
    </source>
</evidence>
<dbReference type="Gene3D" id="3.20.20.410">
    <property type="entry name" value="Protein of unknown function UPF0759"/>
    <property type="match status" value="1"/>
</dbReference>
<evidence type="ECO:0000256" key="1">
    <source>
        <dbReference type="SAM" id="MobiDB-lite"/>
    </source>
</evidence>
<dbReference type="Pfam" id="PF01904">
    <property type="entry name" value="DUF72"/>
    <property type="match status" value="1"/>
</dbReference>
<dbReference type="InterPro" id="IPR036520">
    <property type="entry name" value="UPF0759_sf"/>
</dbReference>
<proteinExistence type="predicted"/>
<feature type="compositionally biased region" description="Basic and acidic residues" evidence="1">
    <location>
        <begin position="303"/>
        <end position="316"/>
    </location>
</feature>
<feature type="compositionally biased region" description="Acidic residues" evidence="1">
    <location>
        <begin position="292"/>
        <end position="302"/>
    </location>
</feature>
<feature type="region of interest" description="Disordered" evidence="1">
    <location>
        <begin position="291"/>
        <end position="316"/>
    </location>
</feature>
<evidence type="ECO:0000313" key="2">
    <source>
        <dbReference type="EMBL" id="MFC7601020.1"/>
    </source>
</evidence>
<dbReference type="PANTHER" id="PTHR30348">
    <property type="entry name" value="UNCHARACTERIZED PROTEIN YECE"/>
    <property type="match status" value="1"/>
</dbReference>
<organism evidence="2 3">
    <name type="scientific">Streptosporangium amethystogenes subsp. fukuiense</name>
    <dbReference type="NCBI Taxonomy" id="698418"/>
    <lineage>
        <taxon>Bacteria</taxon>
        <taxon>Bacillati</taxon>
        <taxon>Actinomycetota</taxon>
        <taxon>Actinomycetes</taxon>
        <taxon>Streptosporangiales</taxon>
        <taxon>Streptosporangiaceae</taxon>
        <taxon>Streptosporangium</taxon>
    </lineage>
</organism>
<sequence length="316" mass="35833">MSRILVGTASWTHRSLLESGWYPGDASTPAKRLAYYASRFPIAEVDATYYHPPSQSTVESWRDRTRPGFTFDVKAFSLLTGHPTRPAALYRDLRERLGAPPEHNLYLKDVPPEIVDEVWRRFLSALEPLHEAGRLGAVLFQFPPWFPIGENNRRHILECARRCAPMRISVEFRNHTWMDEENREDTLAFLAEHDLAYVGVDMPQGHPSSIPPVLAATSGLAVVRLHGHSGRWTSKNIDERFAYLYSEAELEHWAVRIRELAAQAEVTHVLFNNCCRDNAQRNAARFGALVEEAGEPGEQDGQDEARTADRFRGTAT</sequence>
<comment type="caution">
    <text evidence="2">The sequence shown here is derived from an EMBL/GenBank/DDBJ whole genome shotgun (WGS) entry which is preliminary data.</text>
</comment>
<name>A0ABW2SXI5_9ACTN</name>